<organism evidence="1 2">
    <name type="scientific">Gossypium arboreum</name>
    <name type="common">Tree cotton</name>
    <name type="synonym">Gossypium nanking</name>
    <dbReference type="NCBI Taxonomy" id="29729"/>
    <lineage>
        <taxon>Eukaryota</taxon>
        <taxon>Viridiplantae</taxon>
        <taxon>Streptophyta</taxon>
        <taxon>Embryophyta</taxon>
        <taxon>Tracheophyta</taxon>
        <taxon>Spermatophyta</taxon>
        <taxon>Magnoliopsida</taxon>
        <taxon>eudicotyledons</taxon>
        <taxon>Gunneridae</taxon>
        <taxon>Pentapetalae</taxon>
        <taxon>rosids</taxon>
        <taxon>malvids</taxon>
        <taxon>Malvales</taxon>
        <taxon>Malvaceae</taxon>
        <taxon>Malvoideae</taxon>
        <taxon>Gossypium</taxon>
    </lineage>
</organism>
<reference evidence="2" key="1">
    <citation type="submission" date="2014-09" db="EMBL/GenBank/DDBJ databases">
        <authorList>
            <person name="Mudge J."/>
            <person name="Ramaraj T."/>
            <person name="Lindquist I.E."/>
            <person name="Bharti A.K."/>
            <person name="Sundararajan A."/>
            <person name="Cameron C.T."/>
            <person name="Woodward J.E."/>
            <person name="May G.D."/>
            <person name="Brubaker C."/>
            <person name="Broadhvest J."/>
            <person name="Wilkins T.A."/>
        </authorList>
    </citation>
    <scope>NUCLEOTIDE SEQUENCE</scope>
    <source>
        <strain evidence="2">cv. AKA8401</strain>
    </source>
</reference>
<accession>A0A0B0MZ81</accession>
<protein>
    <submittedName>
        <fullName evidence="1">Uncharacterized protein</fullName>
    </submittedName>
</protein>
<comment type="caution">
    <text evidence="1">The sequence shown here is derived from an EMBL/GenBank/DDBJ whole genome shotgun (WGS) entry which is preliminary data.</text>
</comment>
<sequence>MAKICRASSTAKNHLIWDFEFVDFDFQVSKHLPSLRSQYPNQFFSTFQPPKCPWWPICFSRYRKVVVLNLTL</sequence>
<evidence type="ECO:0000313" key="2">
    <source>
        <dbReference type="Proteomes" id="UP000032142"/>
    </source>
</evidence>
<evidence type="ECO:0000313" key="1">
    <source>
        <dbReference type="EMBL" id="KHG07408.1"/>
    </source>
</evidence>
<proteinExistence type="predicted"/>
<dbReference type="EMBL" id="JRRC01474175">
    <property type="protein sequence ID" value="KHG07408.1"/>
    <property type="molecule type" value="Genomic_DNA"/>
</dbReference>
<name>A0A0B0MZ81_GOSAR</name>
<gene>
    <name evidence="1" type="ORF">F383_34483</name>
</gene>
<keyword evidence="2" id="KW-1185">Reference proteome</keyword>
<dbReference type="Proteomes" id="UP000032142">
    <property type="component" value="Unassembled WGS sequence"/>
</dbReference>
<dbReference type="AlphaFoldDB" id="A0A0B0MZ81"/>